<evidence type="ECO:0000313" key="2">
    <source>
        <dbReference type="Proteomes" id="UP000199101"/>
    </source>
</evidence>
<dbReference type="InterPro" id="IPR038058">
    <property type="entry name" value="PhnH-like_sp"/>
</dbReference>
<organism evidence="1 2">
    <name type="scientific">Rhizobium multihospitium</name>
    <dbReference type="NCBI Taxonomy" id="410764"/>
    <lineage>
        <taxon>Bacteria</taxon>
        <taxon>Pseudomonadati</taxon>
        <taxon>Pseudomonadota</taxon>
        <taxon>Alphaproteobacteria</taxon>
        <taxon>Hyphomicrobiales</taxon>
        <taxon>Rhizobiaceae</taxon>
        <taxon>Rhizobium/Agrobacterium group</taxon>
        <taxon>Rhizobium</taxon>
    </lineage>
</organism>
<reference evidence="2" key="1">
    <citation type="submission" date="2016-08" db="EMBL/GenBank/DDBJ databases">
        <authorList>
            <person name="Varghese N."/>
            <person name="Submissions Spin"/>
        </authorList>
    </citation>
    <scope>NUCLEOTIDE SEQUENCE [LARGE SCALE GENOMIC DNA]</scope>
    <source>
        <strain evidence="2">HAMBI 2975</strain>
    </source>
</reference>
<accession>A0A1C3UEY7</accession>
<name>A0A1C3UEY7_9HYPH</name>
<proteinExistence type="predicted"/>
<evidence type="ECO:0000313" key="1">
    <source>
        <dbReference type="EMBL" id="SCB13917.1"/>
    </source>
</evidence>
<dbReference type="Proteomes" id="UP000199101">
    <property type="component" value="Unassembled WGS sequence"/>
</dbReference>
<dbReference type="EMBL" id="FMAG01000001">
    <property type="protein sequence ID" value="SCB13917.1"/>
    <property type="molecule type" value="Genomic_DNA"/>
</dbReference>
<gene>
    <name evidence="1" type="ORF">GA0061103_2044</name>
</gene>
<dbReference type="GO" id="GO:0019634">
    <property type="term" value="P:organic phosphonate metabolic process"/>
    <property type="evidence" value="ECO:0007669"/>
    <property type="project" value="InterPro"/>
</dbReference>
<dbReference type="Gene3D" id="3.40.50.11310">
    <property type="entry name" value="Bacterial phosphonate metabolism protein PhnH"/>
    <property type="match status" value="1"/>
</dbReference>
<dbReference type="RefSeq" id="WP_092707636.1">
    <property type="nucleotide sequence ID" value="NZ_FMAG01000001.1"/>
</dbReference>
<sequence>MASNLLPTLDDTRTNATFEELMWALSRPGQPRELPAEGFWPLAESLLDRECSFHVTSDPTLDLKMAATGARRMPLADADYVFAALDSAEDVEALSTLRIGSLLYPDDAATLFAPARFGSGQRLRLTGPGIKDSVTIEVDGIDPAFWSMRARAIRYPLGWDLYLVDGKRLLGIPRSTTIEVL</sequence>
<protein>
    <submittedName>
        <fullName evidence="1">Alpha-D-ribose 1-methylphosphonate 5-triphosphate synthase subunit PhnH</fullName>
    </submittedName>
</protein>
<dbReference type="SUPFAM" id="SSF159709">
    <property type="entry name" value="PhnH-like"/>
    <property type="match status" value="1"/>
</dbReference>
<dbReference type="NCBIfam" id="TIGR03292">
    <property type="entry name" value="PhnH_redo"/>
    <property type="match status" value="1"/>
</dbReference>
<dbReference type="InterPro" id="IPR008772">
    <property type="entry name" value="Phosphonate_metab_PhnH"/>
</dbReference>
<dbReference type="OrthoDB" id="7947094at2"/>
<dbReference type="AlphaFoldDB" id="A0A1C3UEY7"/>
<dbReference type="STRING" id="410764.GA0061103_2044"/>
<dbReference type="Pfam" id="PF05845">
    <property type="entry name" value="PhnH"/>
    <property type="match status" value="1"/>
</dbReference>
<keyword evidence="2" id="KW-1185">Reference proteome</keyword>